<keyword evidence="7" id="KW-0393">Immunoglobulin domain</keyword>
<evidence type="ECO:0000313" key="11">
    <source>
        <dbReference type="Proteomes" id="UP000192220"/>
    </source>
</evidence>
<dbReference type="KEGG" id="alim:106531983"/>
<evidence type="ECO:0000256" key="3">
    <source>
        <dbReference type="ARBA" id="ARBA00022729"/>
    </source>
</evidence>
<dbReference type="GO" id="GO:0010001">
    <property type="term" value="P:glial cell differentiation"/>
    <property type="evidence" value="ECO:0007669"/>
    <property type="project" value="TreeGrafter"/>
</dbReference>
<dbReference type="PROSITE" id="PS50923">
    <property type="entry name" value="SUSHI"/>
    <property type="match status" value="1"/>
</dbReference>
<dbReference type="STRING" id="52670.A0A2I4CTT0"/>
<keyword evidence="3" id="KW-0732">Signal</keyword>
<dbReference type="SMART" id="SM00032">
    <property type="entry name" value="CCP"/>
    <property type="match status" value="1"/>
</dbReference>
<dbReference type="InterPro" id="IPR050691">
    <property type="entry name" value="Hyaluronan_bind_Proteoglycan"/>
</dbReference>
<dbReference type="RefSeq" id="XP_013883400.1">
    <property type="nucleotide sequence ID" value="XM_014027946.1"/>
</dbReference>
<name>A0A2I4CTT0_AUSLI</name>
<keyword evidence="6" id="KW-0325">Glycoprotein</keyword>
<evidence type="ECO:0000256" key="2">
    <source>
        <dbReference type="ARBA" id="ARBA00022525"/>
    </source>
</evidence>
<dbReference type="InterPro" id="IPR016186">
    <property type="entry name" value="C-type_lectin-like/link_sf"/>
</dbReference>
<dbReference type="SUPFAM" id="SSF57535">
    <property type="entry name" value="Complement control module/SCR domain"/>
    <property type="match status" value="1"/>
</dbReference>
<dbReference type="InterPro" id="IPR000436">
    <property type="entry name" value="Sushi_SCR_CCP_dom"/>
</dbReference>
<dbReference type="SUPFAM" id="SSF56436">
    <property type="entry name" value="C-type lectin-like"/>
    <property type="match status" value="1"/>
</dbReference>
<dbReference type="InterPro" id="IPR018378">
    <property type="entry name" value="C-type_lectin_CS"/>
</dbReference>
<dbReference type="InParanoid" id="A0A2I4CTT0"/>
<proteinExistence type="predicted"/>
<keyword evidence="11" id="KW-1185">Reference proteome</keyword>
<dbReference type="CDD" id="cd00033">
    <property type="entry name" value="CCP"/>
    <property type="match status" value="1"/>
</dbReference>
<dbReference type="InterPro" id="IPR016187">
    <property type="entry name" value="CTDL_fold"/>
</dbReference>
<dbReference type="GO" id="GO:0005615">
    <property type="term" value="C:extracellular space"/>
    <property type="evidence" value="ECO:0007669"/>
    <property type="project" value="TreeGrafter"/>
</dbReference>
<gene>
    <name evidence="12" type="primary">LOC106531983</name>
</gene>
<accession>A0A2I4CTT0</accession>
<dbReference type="Proteomes" id="UP000192220">
    <property type="component" value="Unplaced"/>
</dbReference>
<dbReference type="PANTHER" id="PTHR22804">
    <property type="entry name" value="AGGRECAN/VERSICAN PROTEOGLYCAN"/>
    <property type="match status" value="1"/>
</dbReference>
<dbReference type="Pfam" id="PF00084">
    <property type="entry name" value="Sushi"/>
    <property type="match status" value="1"/>
</dbReference>
<evidence type="ECO:0000259" key="10">
    <source>
        <dbReference type="PROSITE" id="PS50923"/>
    </source>
</evidence>
<keyword evidence="2" id="KW-0964">Secreted</keyword>
<feature type="disulfide bond" evidence="8">
    <location>
        <begin position="98"/>
        <end position="141"/>
    </location>
</feature>
<dbReference type="GeneID" id="106531983"/>
<dbReference type="InterPro" id="IPR035976">
    <property type="entry name" value="Sushi/SCR/CCP_sf"/>
</dbReference>
<keyword evidence="5 8" id="KW-1015">Disulfide bond</keyword>
<evidence type="ECO:0000256" key="5">
    <source>
        <dbReference type="ARBA" id="ARBA00023157"/>
    </source>
</evidence>
<dbReference type="GO" id="GO:0007417">
    <property type="term" value="P:central nervous system development"/>
    <property type="evidence" value="ECO:0007669"/>
    <property type="project" value="TreeGrafter"/>
</dbReference>
<dbReference type="GO" id="GO:0002052">
    <property type="term" value="P:positive regulation of neuroblast proliferation"/>
    <property type="evidence" value="ECO:0007669"/>
    <property type="project" value="TreeGrafter"/>
</dbReference>
<evidence type="ECO:0000256" key="4">
    <source>
        <dbReference type="ARBA" id="ARBA00022737"/>
    </source>
</evidence>
<evidence type="ECO:0000313" key="12">
    <source>
        <dbReference type="RefSeq" id="XP_013883400.1"/>
    </source>
</evidence>
<feature type="domain" description="C-type lectin" evidence="9">
    <location>
        <begin position="1"/>
        <end position="92"/>
    </location>
</feature>
<dbReference type="GO" id="GO:0072534">
    <property type="term" value="C:perineuronal net"/>
    <property type="evidence" value="ECO:0007669"/>
    <property type="project" value="TreeGrafter"/>
</dbReference>
<dbReference type="FunFam" id="2.10.70.10:FF:000003">
    <property type="entry name" value="Versican core protein"/>
    <property type="match status" value="1"/>
</dbReference>
<dbReference type="GO" id="GO:0001501">
    <property type="term" value="P:skeletal system development"/>
    <property type="evidence" value="ECO:0007669"/>
    <property type="project" value="TreeGrafter"/>
</dbReference>
<dbReference type="AlphaFoldDB" id="A0A2I4CTT0"/>
<dbReference type="GO" id="GO:0045202">
    <property type="term" value="C:synapse"/>
    <property type="evidence" value="ECO:0007669"/>
    <property type="project" value="TreeGrafter"/>
</dbReference>
<protein>
    <submittedName>
        <fullName evidence="12">Brevican core protein</fullName>
    </submittedName>
</protein>
<feature type="disulfide bond" evidence="8">
    <location>
        <begin position="127"/>
        <end position="154"/>
    </location>
</feature>
<evidence type="ECO:0000256" key="6">
    <source>
        <dbReference type="ARBA" id="ARBA00023180"/>
    </source>
</evidence>
<reference evidence="12" key="1">
    <citation type="submission" date="2025-08" db="UniProtKB">
        <authorList>
            <consortium name="RefSeq"/>
        </authorList>
    </citation>
    <scope>IDENTIFICATION</scope>
</reference>
<dbReference type="Pfam" id="PF00059">
    <property type="entry name" value="Lectin_C"/>
    <property type="match status" value="1"/>
</dbReference>
<feature type="domain" description="Sushi" evidence="10">
    <location>
        <begin position="96"/>
        <end position="156"/>
    </location>
</feature>
<dbReference type="PROSITE" id="PS50041">
    <property type="entry name" value="C_TYPE_LECTIN_2"/>
    <property type="match status" value="1"/>
</dbReference>
<evidence type="ECO:0000259" key="9">
    <source>
        <dbReference type="PROSITE" id="PS50041"/>
    </source>
</evidence>
<organism evidence="11 12">
    <name type="scientific">Austrofundulus limnaeus</name>
    <name type="common">Annual killifish</name>
    <dbReference type="NCBI Taxonomy" id="52670"/>
    <lineage>
        <taxon>Eukaryota</taxon>
        <taxon>Metazoa</taxon>
        <taxon>Chordata</taxon>
        <taxon>Craniata</taxon>
        <taxon>Vertebrata</taxon>
        <taxon>Euteleostomi</taxon>
        <taxon>Actinopterygii</taxon>
        <taxon>Neopterygii</taxon>
        <taxon>Teleostei</taxon>
        <taxon>Neoteleostei</taxon>
        <taxon>Acanthomorphata</taxon>
        <taxon>Ovalentaria</taxon>
        <taxon>Atherinomorphae</taxon>
        <taxon>Cyprinodontiformes</taxon>
        <taxon>Rivulidae</taxon>
        <taxon>Austrofundulus</taxon>
    </lineage>
</organism>
<comment type="subcellular location">
    <subcellularLocation>
        <location evidence="1">Secreted</location>
    </subcellularLocation>
</comment>
<dbReference type="Gene3D" id="3.10.100.10">
    <property type="entry name" value="Mannose-Binding Protein A, subunit A"/>
    <property type="match status" value="1"/>
</dbReference>
<keyword evidence="4" id="KW-0677">Repeat</keyword>
<sequence>MCGGHLISVMTPEEQDYINDKYKEYQWIGLNDRTIEGDFHWSDGNPLLYENWNKAQPDSYFLSGEDCAVMVWHDGGQWSDVPCNYHLSYTCKKGVTSCGEPPRVLHAQVYGKKRLRYETNSRVRYYCEEGFVQKLNPVIKCLPGGKWEEPLTICMPTRKSEHFVTSETNQHEEAAGAAAKKASPLSWDIKWSF</sequence>
<keyword evidence="8" id="KW-0768">Sushi</keyword>
<dbReference type="PANTHER" id="PTHR22804:SF41">
    <property type="entry name" value="BREVICAN CORE PROTEIN"/>
    <property type="match status" value="1"/>
</dbReference>
<dbReference type="OrthoDB" id="7357196at2759"/>
<dbReference type="PROSITE" id="PS00615">
    <property type="entry name" value="C_TYPE_LECTIN_1"/>
    <property type="match status" value="1"/>
</dbReference>
<evidence type="ECO:0000256" key="8">
    <source>
        <dbReference type="PROSITE-ProRule" id="PRU00302"/>
    </source>
</evidence>
<dbReference type="Gene3D" id="2.10.70.10">
    <property type="entry name" value="Complement Module, domain 1"/>
    <property type="match status" value="1"/>
</dbReference>
<dbReference type="SMART" id="SM00034">
    <property type="entry name" value="CLECT"/>
    <property type="match status" value="1"/>
</dbReference>
<evidence type="ECO:0000256" key="1">
    <source>
        <dbReference type="ARBA" id="ARBA00004613"/>
    </source>
</evidence>
<evidence type="ECO:0000256" key="7">
    <source>
        <dbReference type="ARBA" id="ARBA00023319"/>
    </source>
</evidence>
<dbReference type="InterPro" id="IPR001304">
    <property type="entry name" value="C-type_lectin-like"/>
</dbReference>